<evidence type="ECO:0000313" key="3">
    <source>
        <dbReference type="Proteomes" id="UP001179121"/>
    </source>
</evidence>
<feature type="transmembrane region" description="Helical" evidence="1">
    <location>
        <begin position="218"/>
        <end position="239"/>
    </location>
</feature>
<feature type="transmembrane region" description="Helical" evidence="1">
    <location>
        <begin position="79"/>
        <end position="99"/>
    </location>
</feature>
<feature type="transmembrane region" description="Helical" evidence="1">
    <location>
        <begin position="140"/>
        <end position="158"/>
    </location>
</feature>
<feature type="transmembrane region" description="Helical" evidence="1">
    <location>
        <begin position="245"/>
        <end position="264"/>
    </location>
</feature>
<reference evidence="2" key="1">
    <citation type="submission" date="2022-10" db="EMBL/GenBank/DDBJ databases">
        <authorList>
            <person name="Koch H."/>
        </authorList>
    </citation>
    <scope>NUCLEOTIDE SEQUENCE</scope>
    <source>
        <strain evidence="2">DNF</strain>
    </source>
</reference>
<sequence length="369" mass="42460">MAALLLGLPLAGVHLAGRPLAPYLEFPPRTQDVAQAPFSWIAFSLLAVAILLCVGPFLWRLLAAPARSHSEQAPRSFPWWGWVGLLWTGLAWIVAWNRFEWMGSWQAHTFTPLWLGYILVVNAWTEARTRQCLMRSRPRFFLWLFPLSAVFWWFFEYLNRFVENWHYPPVWELTAWEYIWYATLPFSTVLPAVLSTTEWLSTWPRFDAAFRRLWQWDWVNRPITGWVGLIAAALGLFGIGLWPDYLFPLVWVAPLLLLMSMALIRGEDTILSGLRTGDWRPVCHPAFAALVCGFFWELWNVKSLAHWEYAIPYVQCCHLFEMPILGYAGYLPFGLECAVVAGLIEGKGSRNVASHGTDAAQRKPMVAER</sequence>
<keyword evidence="1" id="KW-1133">Transmembrane helix</keyword>
<proteinExistence type="predicted"/>
<protein>
    <recommendedName>
        <fullName evidence="4">Small-conductance mechanosensitive channel</fullName>
    </recommendedName>
</protein>
<dbReference type="AlphaFoldDB" id="A0AA86N1M1"/>
<evidence type="ECO:0000313" key="2">
    <source>
        <dbReference type="EMBL" id="CAI4033072.1"/>
    </source>
</evidence>
<name>A0AA86N1M1_9BACT</name>
<keyword evidence="3" id="KW-1185">Reference proteome</keyword>
<dbReference type="Proteomes" id="UP001179121">
    <property type="component" value="Chromosome"/>
</dbReference>
<accession>A0AA86N1M1</accession>
<dbReference type="EMBL" id="OX365700">
    <property type="protein sequence ID" value="CAI4033072.1"/>
    <property type="molecule type" value="Genomic_DNA"/>
</dbReference>
<gene>
    <name evidence="2" type="ORF">DNFV4_03504</name>
</gene>
<feature type="transmembrane region" description="Helical" evidence="1">
    <location>
        <begin position="39"/>
        <end position="59"/>
    </location>
</feature>
<evidence type="ECO:0008006" key="4">
    <source>
        <dbReference type="Google" id="ProtNLM"/>
    </source>
</evidence>
<keyword evidence="1" id="KW-0812">Transmembrane</keyword>
<evidence type="ECO:0000256" key="1">
    <source>
        <dbReference type="SAM" id="Phobius"/>
    </source>
</evidence>
<feature type="transmembrane region" description="Helical" evidence="1">
    <location>
        <begin position="105"/>
        <end position="124"/>
    </location>
</feature>
<dbReference type="KEGG" id="nti:DNFV4_03504"/>
<feature type="transmembrane region" description="Helical" evidence="1">
    <location>
        <begin position="178"/>
        <end position="197"/>
    </location>
</feature>
<keyword evidence="1" id="KW-0472">Membrane</keyword>
<organism evidence="2 3">
    <name type="scientific">Nitrospira tepida</name>
    <dbReference type="NCBI Taxonomy" id="2973512"/>
    <lineage>
        <taxon>Bacteria</taxon>
        <taxon>Pseudomonadati</taxon>
        <taxon>Nitrospirota</taxon>
        <taxon>Nitrospiria</taxon>
        <taxon>Nitrospirales</taxon>
        <taxon>Nitrospiraceae</taxon>
        <taxon>Nitrospira</taxon>
    </lineage>
</organism>